<proteinExistence type="predicted"/>
<dbReference type="STRING" id="1300222.I532_21635"/>
<keyword evidence="2" id="KW-1185">Reference proteome</keyword>
<comment type="caution">
    <text evidence="1">The sequence shown here is derived from an EMBL/GenBank/DDBJ whole genome shotgun (WGS) entry which is preliminary data.</text>
</comment>
<dbReference type="EMBL" id="APBN01000014">
    <property type="protein sequence ID" value="EMT50513.1"/>
    <property type="molecule type" value="Genomic_DNA"/>
</dbReference>
<evidence type="ECO:0000313" key="1">
    <source>
        <dbReference type="EMBL" id="EMT50513.1"/>
    </source>
</evidence>
<gene>
    <name evidence="1" type="ORF">I532_21635</name>
</gene>
<dbReference type="AlphaFoldDB" id="M8DAV3"/>
<dbReference type="PATRIC" id="fig|1300222.3.peg.4548"/>
<sequence>MHHFLTMKNMTAPVRAVAGFTRKAGTQISQGFLQIGSAISRSLATTVLRSKTAGAGEGFAVSVMDDRARGEKVNYRKAVIAAAIGALLVTGGSIGLNKAYSTGQETAQAVVKSGAEQSGSKFLLPIDLQYFSSKGTSEIQTGGRELSLKEWLRQEEEAIKMYDSIRNSTSDVSTIAKNTGIPEWRIQRIKEHVFIKEHAKSSGYGRFDPDYEIAQAWQRLQNGTHTQKDIELLNHEIFESKFEGMFKTDYEKAHSAAEKSGRVWRP</sequence>
<protein>
    <submittedName>
        <fullName evidence="1">Uncharacterized protein</fullName>
    </submittedName>
</protein>
<dbReference type="Proteomes" id="UP000012081">
    <property type="component" value="Unassembled WGS sequence"/>
</dbReference>
<evidence type="ECO:0000313" key="2">
    <source>
        <dbReference type="Proteomes" id="UP000012081"/>
    </source>
</evidence>
<organism evidence="1 2">
    <name type="scientific">Brevibacillus borstelensis AK1</name>
    <dbReference type="NCBI Taxonomy" id="1300222"/>
    <lineage>
        <taxon>Bacteria</taxon>
        <taxon>Bacillati</taxon>
        <taxon>Bacillota</taxon>
        <taxon>Bacilli</taxon>
        <taxon>Bacillales</taxon>
        <taxon>Paenibacillaceae</taxon>
        <taxon>Brevibacillus</taxon>
    </lineage>
</organism>
<reference evidence="1 2" key="1">
    <citation type="submission" date="2013-03" db="EMBL/GenBank/DDBJ databases">
        <title>Assembly of a new bacterial strain Brevibacillus borstelensis AK1.</title>
        <authorList>
            <person name="Rajan I."/>
            <person name="PoliReddy D."/>
            <person name="Sugumar T."/>
            <person name="Rathinam K."/>
            <person name="Alqarawi S."/>
            <person name="Khalil A.B."/>
            <person name="Sivakumar N."/>
        </authorList>
    </citation>
    <scope>NUCLEOTIDE SEQUENCE [LARGE SCALE GENOMIC DNA]</scope>
    <source>
        <strain evidence="1 2">AK1</strain>
    </source>
</reference>
<accession>M8DAV3</accession>
<name>M8DAV3_9BACL</name>